<dbReference type="AlphaFoldDB" id="A0A7J9D3C4"/>
<gene>
    <name evidence="2" type="ORF">Gogos_020446</name>
</gene>
<dbReference type="OrthoDB" id="10475281at2759"/>
<protein>
    <recommendedName>
        <fullName evidence="4">Zinc knuckle CX2CX4HX4C domain-containing protein</fullName>
    </recommendedName>
</protein>
<name>A0A7J9D3C4_GOSGO</name>
<feature type="region of interest" description="Disordered" evidence="1">
    <location>
        <begin position="1"/>
        <end position="36"/>
    </location>
</feature>
<keyword evidence="3" id="KW-1185">Reference proteome</keyword>
<feature type="compositionally biased region" description="Gly residues" evidence="1">
    <location>
        <begin position="1"/>
        <end position="11"/>
    </location>
</feature>
<dbReference type="EMBL" id="JABEZY010266648">
    <property type="protein sequence ID" value="MBA0755005.1"/>
    <property type="molecule type" value="Genomic_DNA"/>
</dbReference>
<dbReference type="Proteomes" id="UP000593579">
    <property type="component" value="Unassembled WGS sequence"/>
</dbReference>
<sequence length="189" mass="21303">MQSGETLGGESGVARARKKVRRREDNPPNMGDMEVDEGRAKVVSFKDNLLGWVSNDNQEDFDEDKFELIEGDVTNGIANGIPYIKFPERVHTWIQRIFNSTTMVIVLQYFCELSKTLSGLDSAPGFLGFLLQKMSLGGGGKLDRSSDQGRLQRIEYEGLPNVCFGCGYYDHQMEVCPKLRKEKPPMDQE</sequence>
<evidence type="ECO:0000313" key="2">
    <source>
        <dbReference type="EMBL" id="MBA0755005.1"/>
    </source>
</evidence>
<evidence type="ECO:0000313" key="3">
    <source>
        <dbReference type="Proteomes" id="UP000593579"/>
    </source>
</evidence>
<reference evidence="2 3" key="1">
    <citation type="journal article" date="2019" name="Genome Biol. Evol.">
        <title>Insights into the evolution of the New World diploid cottons (Gossypium, subgenus Houzingenia) based on genome sequencing.</title>
        <authorList>
            <person name="Grover C.E."/>
            <person name="Arick M.A. 2nd"/>
            <person name="Thrash A."/>
            <person name="Conover J.L."/>
            <person name="Sanders W.S."/>
            <person name="Peterson D.G."/>
            <person name="Frelichowski J.E."/>
            <person name="Scheffler J.A."/>
            <person name="Scheffler B.E."/>
            <person name="Wendel J.F."/>
        </authorList>
    </citation>
    <scope>NUCLEOTIDE SEQUENCE [LARGE SCALE GENOMIC DNA]</scope>
    <source>
        <strain evidence="2">5</strain>
        <tissue evidence="2">Leaf</tissue>
    </source>
</reference>
<proteinExistence type="predicted"/>
<evidence type="ECO:0000256" key="1">
    <source>
        <dbReference type="SAM" id="MobiDB-lite"/>
    </source>
</evidence>
<evidence type="ECO:0008006" key="4">
    <source>
        <dbReference type="Google" id="ProtNLM"/>
    </source>
</evidence>
<organism evidence="2 3">
    <name type="scientific">Gossypium gossypioides</name>
    <name type="common">Mexican cotton</name>
    <name type="synonym">Selera gossypioides</name>
    <dbReference type="NCBI Taxonomy" id="34282"/>
    <lineage>
        <taxon>Eukaryota</taxon>
        <taxon>Viridiplantae</taxon>
        <taxon>Streptophyta</taxon>
        <taxon>Embryophyta</taxon>
        <taxon>Tracheophyta</taxon>
        <taxon>Spermatophyta</taxon>
        <taxon>Magnoliopsida</taxon>
        <taxon>eudicotyledons</taxon>
        <taxon>Gunneridae</taxon>
        <taxon>Pentapetalae</taxon>
        <taxon>rosids</taxon>
        <taxon>malvids</taxon>
        <taxon>Malvales</taxon>
        <taxon>Malvaceae</taxon>
        <taxon>Malvoideae</taxon>
        <taxon>Gossypium</taxon>
    </lineage>
</organism>
<accession>A0A7J9D3C4</accession>
<comment type="caution">
    <text evidence="2">The sequence shown here is derived from an EMBL/GenBank/DDBJ whole genome shotgun (WGS) entry which is preliminary data.</text>
</comment>